<dbReference type="Gene3D" id="3.30.70.2450">
    <property type="match status" value="1"/>
</dbReference>
<comment type="cofactor">
    <cofactor evidence="1">
        <name>FAD</name>
        <dbReference type="ChEBI" id="CHEBI:57692"/>
    </cofactor>
</comment>
<dbReference type="InterPro" id="IPR036188">
    <property type="entry name" value="FAD/NAD-bd_sf"/>
</dbReference>
<comment type="function">
    <text evidence="6">Serves to protect the cell against DNA damage by alkyl hydroperoxides. It can use either NADH or NADPH as electron donor for direct reduction of redox dyes or of alkyl hydroperoxides when combined with the AhpC protein.</text>
</comment>
<dbReference type="PRINTS" id="PR00420">
    <property type="entry name" value="RNGMNOXGNASE"/>
</dbReference>
<dbReference type="InterPro" id="IPR050641">
    <property type="entry name" value="RIFMO-like"/>
</dbReference>
<dbReference type="InterPro" id="IPR036249">
    <property type="entry name" value="Thioredoxin-like_sf"/>
</dbReference>
<keyword evidence="9" id="KW-0560">Oxidoreductase</keyword>
<evidence type="ECO:0000256" key="6">
    <source>
        <dbReference type="ARBA" id="ARBA00024806"/>
    </source>
</evidence>
<accession>A0ABV4AI50</accession>
<sequence length="555" mass="62291">MRWPWQAEQDEHTAPGLAPVPEVLIVGAGPTGLTLGIRLRQQGVACRIIERLPAPLPWSRALGLHARTQELLAALGVLDAVRERSLGLQAVNVYGERGHLFRLDLDALDAPYPQVLSCPQATVEELLAERFLALGGVLERGVELTGFQQQADHVVALLRDENGERRCLASVLVGCDGAGSQVRQQAGISFDGVRYADHFLLADVALDWPLSPSCTHGFLRAEGALIAIPMPDRWRLIINLADDEDLSPVTDAMPIQQRLERYMPAARIDAVHWVSRFSIHRRLAGRYRLNRVFLAGDACHIQSPLGAQGMNTGIADAFNLAWKLGHYLQGWGGGRLLDSYEQERRPVAAQMLQQVDLLSRGSFSRAAWVRQGRELTLRWLSRQPALARRLLRRASQLDVHYRQSPQVSGRGNQRPGPKPGDRMPDALLVRARHSGEDALHRWLLDPRWHLVIQLPQQPDHPDFLTLYALVSRLVESASAQLRLHCVVSGRWPAALNDLTTSDVQCWQDTHGHWLRQYGEQGQLWLMRPDGHLGFRAPLTDSDQLLLWLARLWQRD</sequence>
<gene>
    <name evidence="9" type="ORF">AB5I84_10175</name>
</gene>
<feature type="domain" description="FAD-binding" evidence="8">
    <location>
        <begin position="22"/>
        <end position="354"/>
    </location>
</feature>
<keyword evidence="5" id="KW-0274">FAD</keyword>
<dbReference type="PANTHER" id="PTHR43004:SF19">
    <property type="entry name" value="BINDING MONOOXYGENASE, PUTATIVE (JCVI)-RELATED"/>
    <property type="match status" value="1"/>
</dbReference>
<keyword evidence="9" id="KW-0503">Monooxygenase</keyword>
<reference evidence="9 10" key="1">
    <citation type="submission" date="2024-07" db="EMBL/GenBank/DDBJ databases">
        <authorList>
            <person name="Ren Q."/>
        </authorList>
    </citation>
    <scope>NUCLEOTIDE SEQUENCE [LARGE SCALE GENOMIC DNA]</scope>
    <source>
        <strain evidence="9 10">REN37</strain>
    </source>
</reference>
<dbReference type="Gene3D" id="3.40.30.120">
    <property type="match status" value="1"/>
</dbReference>
<evidence type="ECO:0000256" key="1">
    <source>
        <dbReference type="ARBA" id="ARBA00001974"/>
    </source>
</evidence>
<dbReference type="InterPro" id="IPR002938">
    <property type="entry name" value="FAD-bd"/>
</dbReference>
<comment type="caution">
    <text evidence="9">The sequence shown here is derived from an EMBL/GenBank/DDBJ whole genome shotgun (WGS) entry which is preliminary data.</text>
</comment>
<comment type="similarity">
    <text evidence="2">Belongs to the PheA/TfdB FAD monooxygenase family.</text>
</comment>
<dbReference type="EMBL" id="JBGCUO010000001">
    <property type="protein sequence ID" value="MEY1662513.1"/>
    <property type="molecule type" value="Genomic_DNA"/>
</dbReference>
<evidence type="ECO:0000256" key="5">
    <source>
        <dbReference type="ARBA" id="ARBA00022827"/>
    </source>
</evidence>
<keyword evidence="4" id="KW-0285">Flavoprotein</keyword>
<dbReference type="Proteomes" id="UP001562065">
    <property type="component" value="Unassembled WGS sequence"/>
</dbReference>
<keyword evidence="10" id="KW-1185">Reference proteome</keyword>
<dbReference type="Gene3D" id="3.50.50.60">
    <property type="entry name" value="FAD/NAD(P)-binding domain"/>
    <property type="match status" value="1"/>
</dbReference>
<dbReference type="GO" id="GO:0004497">
    <property type="term" value="F:monooxygenase activity"/>
    <property type="evidence" value="ECO:0007669"/>
    <property type="project" value="UniProtKB-KW"/>
</dbReference>
<dbReference type="SUPFAM" id="SSF52833">
    <property type="entry name" value="Thioredoxin-like"/>
    <property type="match status" value="1"/>
</dbReference>
<evidence type="ECO:0000256" key="7">
    <source>
        <dbReference type="SAM" id="MobiDB-lite"/>
    </source>
</evidence>
<proteinExistence type="inferred from homology"/>
<evidence type="ECO:0000259" key="8">
    <source>
        <dbReference type="Pfam" id="PF01494"/>
    </source>
</evidence>
<dbReference type="RefSeq" id="WP_369455747.1">
    <property type="nucleotide sequence ID" value="NZ_JBGCUO010000001.1"/>
</dbReference>
<evidence type="ECO:0000256" key="4">
    <source>
        <dbReference type="ARBA" id="ARBA00022630"/>
    </source>
</evidence>
<evidence type="ECO:0000313" key="10">
    <source>
        <dbReference type="Proteomes" id="UP001562065"/>
    </source>
</evidence>
<evidence type="ECO:0000256" key="2">
    <source>
        <dbReference type="ARBA" id="ARBA00007801"/>
    </source>
</evidence>
<feature type="region of interest" description="Disordered" evidence="7">
    <location>
        <begin position="401"/>
        <end position="424"/>
    </location>
</feature>
<dbReference type="SUPFAM" id="SSF51905">
    <property type="entry name" value="FAD/NAD(P)-binding domain"/>
    <property type="match status" value="1"/>
</dbReference>
<dbReference type="PANTHER" id="PTHR43004">
    <property type="entry name" value="TRK SYSTEM POTASSIUM UPTAKE PROTEIN"/>
    <property type="match status" value="1"/>
</dbReference>
<evidence type="ECO:0000313" key="9">
    <source>
        <dbReference type="EMBL" id="MEY1662513.1"/>
    </source>
</evidence>
<organism evidence="9 10">
    <name type="scientific">Isoalcanivorax beigongshangi</name>
    <dbReference type="NCBI Taxonomy" id="3238810"/>
    <lineage>
        <taxon>Bacteria</taxon>
        <taxon>Pseudomonadati</taxon>
        <taxon>Pseudomonadota</taxon>
        <taxon>Gammaproteobacteria</taxon>
        <taxon>Oceanospirillales</taxon>
        <taxon>Alcanivoracaceae</taxon>
        <taxon>Isoalcanivorax</taxon>
    </lineage>
</organism>
<dbReference type="Pfam" id="PF01494">
    <property type="entry name" value="FAD_binding_3"/>
    <property type="match status" value="1"/>
</dbReference>
<evidence type="ECO:0000256" key="3">
    <source>
        <dbReference type="ARBA" id="ARBA00020059"/>
    </source>
</evidence>
<name>A0ABV4AI50_9GAMM</name>
<protein>
    <recommendedName>
        <fullName evidence="3">Alkyl hydroperoxide reductase subunit F</fullName>
    </recommendedName>
</protein>